<dbReference type="RefSeq" id="WP_138480197.1">
    <property type="nucleotide sequence ID" value="NZ_PPSW01000011.1"/>
</dbReference>
<evidence type="ECO:0000313" key="6">
    <source>
        <dbReference type="EMBL" id="TLX47572.1"/>
    </source>
</evidence>
<evidence type="ECO:0000259" key="5">
    <source>
        <dbReference type="PROSITE" id="PS50072"/>
    </source>
</evidence>
<organism evidence="6 7">
    <name type="scientific">Pseudoalteromonas phenolica</name>
    <dbReference type="NCBI Taxonomy" id="161398"/>
    <lineage>
        <taxon>Bacteria</taxon>
        <taxon>Pseudomonadati</taxon>
        <taxon>Pseudomonadota</taxon>
        <taxon>Gammaproteobacteria</taxon>
        <taxon>Alteromonadales</taxon>
        <taxon>Pseudoalteromonadaceae</taxon>
        <taxon>Pseudoalteromonas</taxon>
    </lineage>
</organism>
<dbReference type="SUPFAM" id="SSF50891">
    <property type="entry name" value="Cyclophilin-like"/>
    <property type="match status" value="1"/>
</dbReference>
<feature type="signal peptide" evidence="4">
    <location>
        <begin position="1"/>
        <end position="19"/>
    </location>
</feature>
<dbReference type="GO" id="GO:0003755">
    <property type="term" value="F:peptidyl-prolyl cis-trans isomerase activity"/>
    <property type="evidence" value="ECO:0007669"/>
    <property type="project" value="UniProtKB-KW"/>
</dbReference>
<reference evidence="6 7" key="1">
    <citation type="submission" date="2018-01" db="EMBL/GenBank/DDBJ databases">
        <title>Co-occurrence of chitin degradation, pigmentation and bioactivity in marine Pseudoalteromonas.</title>
        <authorList>
            <person name="Paulsen S."/>
            <person name="Gram L."/>
            <person name="Machado H."/>
        </authorList>
    </citation>
    <scope>NUCLEOTIDE SEQUENCE [LARGE SCALE GENOMIC DNA]</scope>
    <source>
        <strain evidence="6 7">S3663</strain>
    </source>
</reference>
<gene>
    <name evidence="6" type="ORF">C1E24_07445</name>
</gene>
<comment type="caution">
    <text evidence="6">The sequence shown here is derived from an EMBL/GenBank/DDBJ whole genome shotgun (WGS) entry which is preliminary data.</text>
</comment>
<dbReference type="Gene3D" id="2.40.100.10">
    <property type="entry name" value="Cyclophilin-like"/>
    <property type="match status" value="1"/>
</dbReference>
<dbReference type="PANTHER" id="PTHR43246">
    <property type="entry name" value="PEPTIDYL-PROLYL CIS-TRANS ISOMERASE CYP38, CHLOROPLASTIC"/>
    <property type="match status" value="1"/>
</dbReference>
<accession>A0A5R9Q4L9</accession>
<dbReference type="InterPro" id="IPR029000">
    <property type="entry name" value="Cyclophilin-like_dom_sf"/>
</dbReference>
<dbReference type="InterPro" id="IPR002130">
    <property type="entry name" value="Cyclophilin-type_PPIase_dom"/>
</dbReference>
<evidence type="ECO:0000313" key="7">
    <source>
        <dbReference type="Proteomes" id="UP000309186"/>
    </source>
</evidence>
<evidence type="ECO:0000256" key="3">
    <source>
        <dbReference type="ARBA" id="ARBA00023235"/>
    </source>
</evidence>
<keyword evidence="2" id="KW-0697">Rotamase</keyword>
<sequence length="209" mass="24103">MKKLLITLFIICMSSHAFASNKEGRFVQKNNLFPRVKIITSEGDIIVELDRSRSPLTVNNFLTYVVNGDYKNSVFHRIEKDQYSEIDEFFVLQGGGYDKDYDGLFQRKPIFNESGNGLKNDMYTIAMAYQDNEPHTATRQFFFNMKDNDHLNPGRGWGFAVFGNVMEGYETLDKITQVETGFNEKIGYDFVPKKPVMIYQVEILKAEAL</sequence>
<dbReference type="EMBL" id="PPSW01000011">
    <property type="protein sequence ID" value="TLX47572.1"/>
    <property type="molecule type" value="Genomic_DNA"/>
</dbReference>
<dbReference type="Proteomes" id="UP000309186">
    <property type="component" value="Unassembled WGS sequence"/>
</dbReference>
<protein>
    <recommendedName>
        <fullName evidence="1">peptidylprolyl isomerase</fullName>
        <ecNumber evidence="1">5.2.1.8</ecNumber>
    </recommendedName>
</protein>
<evidence type="ECO:0000256" key="1">
    <source>
        <dbReference type="ARBA" id="ARBA00013194"/>
    </source>
</evidence>
<feature type="domain" description="PPIase cyclophilin-type" evidence="5">
    <location>
        <begin position="43"/>
        <end position="203"/>
    </location>
</feature>
<dbReference type="OrthoDB" id="9807797at2"/>
<dbReference type="Pfam" id="PF00160">
    <property type="entry name" value="Pro_isomerase"/>
    <property type="match status" value="1"/>
</dbReference>
<dbReference type="AlphaFoldDB" id="A0A5R9Q4L9"/>
<dbReference type="InterPro" id="IPR044665">
    <property type="entry name" value="E_coli_cyclophilin_A-like"/>
</dbReference>
<evidence type="ECO:0000256" key="2">
    <source>
        <dbReference type="ARBA" id="ARBA00023110"/>
    </source>
</evidence>
<dbReference type="PROSITE" id="PS50072">
    <property type="entry name" value="CSA_PPIASE_2"/>
    <property type="match status" value="1"/>
</dbReference>
<dbReference type="EC" id="5.2.1.8" evidence="1"/>
<proteinExistence type="predicted"/>
<feature type="chain" id="PRO_5024294662" description="peptidylprolyl isomerase" evidence="4">
    <location>
        <begin position="20"/>
        <end position="209"/>
    </location>
</feature>
<keyword evidence="3 6" id="KW-0413">Isomerase</keyword>
<evidence type="ECO:0000256" key="4">
    <source>
        <dbReference type="SAM" id="SignalP"/>
    </source>
</evidence>
<name>A0A5R9Q4L9_9GAMM</name>
<keyword evidence="4" id="KW-0732">Signal</keyword>